<organism evidence="2 3">
    <name type="scientific">Aeromonas allosaccharophila</name>
    <dbReference type="NCBI Taxonomy" id="656"/>
    <lineage>
        <taxon>Bacteria</taxon>
        <taxon>Pseudomonadati</taxon>
        <taxon>Pseudomonadota</taxon>
        <taxon>Gammaproteobacteria</taxon>
        <taxon>Aeromonadales</taxon>
        <taxon>Aeromonadaceae</taxon>
        <taxon>Aeromonas</taxon>
    </lineage>
</organism>
<keyword evidence="3" id="KW-1185">Reference proteome</keyword>
<accession>A0ABZ0FA47</accession>
<keyword evidence="1" id="KW-1133">Transmembrane helix</keyword>
<name>A0ABZ0FA47_9GAMM</name>
<evidence type="ECO:0000313" key="3">
    <source>
        <dbReference type="Proteomes" id="UP001302667"/>
    </source>
</evidence>
<keyword evidence="1" id="KW-0812">Transmembrane</keyword>
<dbReference type="EMBL" id="CP136584">
    <property type="protein sequence ID" value="WOE66478.1"/>
    <property type="molecule type" value="Genomic_DNA"/>
</dbReference>
<proteinExistence type="predicted"/>
<keyword evidence="1" id="KW-0472">Membrane</keyword>
<evidence type="ECO:0000313" key="2">
    <source>
        <dbReference type="EMBL" id="WOE66478.1"/>
    </source>
</evidence>
<sequence>MYKKIVGARKDVFQTTALWLAILVPIVLSALFGLGISQFAAFGVFLSDMWATMKLPIAIASLSIPLATWVIANHSSARVTETLANQDRKQLSDIYFEQEKLFERVLIRKIKHLNFRYITAEDLPVIHATIFDYKNLHKNGFLKIKSDLSDKIREVTEINRGNSLFFYEAFIEEKNGGNDSIKMQNLTCSYIDMLANNLMVLAGHVGCRMIRENDTSLETLCSAFVEIEHLVSEIKNFITDDIEDSFLTEDDYELFNAIMVVTTEYHGGTPAELTISKVVESTHLKVLIKHFAGSDLRRFISSVMDKVINFVREASSHLNIVQSDEEYLALKIYHNDPSDSIKVFFTKLDDESVIGIISAEWRNEKYDINVVCEDEKYNIGPDLKEQGRFISALQYLSKTLYLTSSVEDSLHS</sequence>
<evidence type="ECO:0000256" key="1">
    <source>
        <dbReference type="SAM" id="Phobius"/>
    </source>
</evidence>
<gene>
    <name evidence="2" type="ORF">RY972_21275</name>
</gene>
<dbReference type="RefSeq" id="WP_317103067.1">
    <property type="nucleotide sequence ID" value="NZ_CP136584.1"/>
</dbReference>
<reference evidence="2 3" key="1">
    <citation type="submission" date="2023-10" db="EMBL/GenBank/DDBJ databases">
        <title>Genome analysis of psychrotrophic aerobic bacterium Aeromonas allosaccharophila BIM B-1809 isolated from infected fish.</title>
        <authorList>
            <person name="Leanovich S.I."/>
            <person name="Sidarenka A.V."/>
            <person name="Akhremchuk A.E."/>
            <person name="Sikolenko M.A."/>
            <person name="Valentovich L.N."/>
        </authorList>
    </citation>
    <scope>NUCLEOTIDE SEQUENCE [LARGE SCALE GENOMIC DNA]</scope>
    <source>
        <strain evidence="2 3">BIM B-1809</strain>
    </source>
</reference>
<feature type="transmembrane region" description="Helical" evidence="1">
    <location>
        <begin position="12"/>
        <end position="35"/>
    </location>
</feature>
<dbReference type="Proteomes" id="UP001302667">
    <property type="component" value="Chromosome"/>
</dbReference>
<protein>
    <submittedName>
        <fullName evidence="2">Uncharacterized protein</fullName>
    </submittedName>
</protein>